<evidence type="ECO:0000256" key="1">
    <source>
        <dbReference type="SAM" id="MobiDB-lite"/>
    </source>
</evidence>
<gene>
    <name evidence="2" type="ORF">VSS16_05090</name>
</gene>
<keyword evidence="3" id="KW-1185">Reference proteome</keyword>
<protein>
    <submittedName>
        <fullName evidence="2">Uncharacterized protein</fullName>
    </submittedName>
</protein>
<sequence length="69" mass="7585">MSAEIKLPVRVRVGETEACWGSVRVPVTDGRVDELAFRRELAAFLRETADALEDPTEDDEEVPDAAARG</sequence>
<feature type="region of interest" description="Disordered" evidence="1">
    <location>
        <begin position="48"/>
        <end position="69"/>
    </location>
</feature>
<dbReference type="RefSeq" id="WP_376731091.1">
    <property type="nucleotide sequence ID" value="NZ_JAYMRP010000003.1"/>
</dbReference>
<reference evidence="2 3" key="1">
    <citation type="submission" date="2024-01" db="EMBL/GenBank/DDBJ databases">
        <title>Genome mining of biosynthetic gene clusters to explore secondary metabolites of Streptomyces sp.</title>
        <authorList>
            <person name="Baig A."/>
            <person name="Ajitkumar Shintre N."/>
            <person name="Kumar H."/>
            <person name="Anbarasu A."/>
            <person name="Ramaiah S."/>
        </authorList>
    </citation>
    <scope>NUCLEOTIDE SEQUENCE [LARGE SCALE GENOMIC DNA]</scope>
    <source>
        <strain evidence="2 3">A57</strain>
    </source>
</reference>
<comment type="caution">
    <text evidence="2">The sequence shown here is derived from an EMBL/GenBank/DDBJ whole genome shotgun (WGS) entry which is preliminary data.</text>
</comment>
<evidence type="ECO:0000313" key="2">
    <source>
        <dbReference type="EMBL" id="MFB8772109.1"/>
    </source>
</evidence>
<dbReference type="Proteomes" id="UP001585080">
    <property type="component" value="Unassembled WGS sequence"/>
</dbReference>
<organism evidence="2 3">
    <name type="scientific">Streptomyces broussonetiae</name>
    <dbReference type="NCBI Taxonomy" id="2686304"/>
    <lineage>
        <taxon>Bacteria</taxon>
        <taxon>Bacillati</taxon>
        <taxon>Actinomycetota</taxon>
        <taxon>Actinomycetes</taxon>
        <taxon>Kitasatosporales</taxon>
        <taxon>Streptomycetaceae</taxon>
        <taxon>Streptomyces</taxon>
    </lineage>
</organism>
<feature type="compositionally biased region" description="Acidic residues" evidence="1">
    <location>
        <begin position="50"/>
        <end position="63"/>
    </location>
</feature>
<name>A0ABV5E5L5_9ACTN</name>
<proteinExistence type="predicted"/>
<evidence type="ECO:0000313" key="3">
    <source>
        <dbReference type="Proteomes" id="UP001585080"/>
    </source>
</evidence>
<accession>A0ABV5E5L5</accession>
<dbReference type="EMBL" id="JAYMRP010000003">
    <property type="protein sequence ID" value="MFB8772109.1"/>
    <property type="molecule type" value="Genomic_DNA"/>
</dbReference>